<keyword evidence="3" id="KW-1185">Reference proteome</keyword>
<evidence type="ECO:0000259" key="1">
    <source>
        <dbReference type="Pfam" id="PF00144"/>
    </source>
</evidence>
<dbReference type="EMBL" id="LS483250">
    <property type="protein sequence ID" value="SQD77978.1"/>
    <property type="molecule type" value="Genomic_DNA"/>
</dbReference>
<evidence type="ECO:0000313" key="2">
    <source>
        <dbReference type="EMBL" id="SQD77978.1"/>
    </source>
</evidence>
<organism evidence="2 3">
    <name type="scientific">Moritella yayanosii</name>
    <dbReference type="NCBI Taxonomy" id="69539"/>
    <lineage>
        <taxon>Bacteria</taxon>
        <taxon>Pseudomonadati</taxon>
        <taxon>Pseudomonadota</taxon>
        <taxon>Gammaproteobacteria</taxon>
        <taxon>Alteromonadales</taxon>
        <taxon>Moritellaceae</taxon>
        <taxon>Moritella</taxon>
    </lineage>
</organism>
<dbReference type="InterPro" id="IPR001466">
    <property type="entry name" value="Beta-lactam-related"/>
</dbReference>
<dbReference type="InterPro" id="IPR052907">
    <property type="entry name" value="Beta-lactamase/esterase"/>
</dbReference>
<proteinExistence type="predicted"/>
<name>A0A330LQ53_9GAMM</name>
<protein>
    <submittedName>
        <fullName evidence="2">Putative beta-lactamase</fullName>
    </submittedName>
</protein>
<gene>
    <name evidence="2" type="ORF">MORIYA_1500</name>
</gene>
<dbReference type="InterPro" id="IPR012338">
    <property type="entry name" value="Beta-lactam/transpept-like"/>
</dbReference>
<dbReference type="AlphaFoldDB" id="A0A330LQ53"/>
<dbReference type="SUPFAM" id="SSF56601">
    <property type="entry name" value="beta-lactamase/transpeptidase-like"/>
    <property type="match status" value="1"/>
</dbReference>
<dbReference type="Proteomes" id="UP000250163">
    <property type="component" value="Chromosome MORIYA"/>
</dbReference>
<dbReference type="KEGG" id="mya:MORIYA_1500"/>
<dbReference type="Gene3D" id="3.40.710.10">
    <property type="entry name" value="DD-peptidase/beta-lactamase superfamily"/>
    <property type="match status" value="1"/>
</dbReference>
<reference evidence="3" key="1">
    <citation type="submission" date="2018-05" db="EMBL/GenBank/DDBJ databases">
        <authorList>
            <person name="Cea G.-C."/>
            <person name="William W."/>
        </authorList>
    </citation>
    <scope>NUCLEOTIDE SEQUENCE [LARGE SCALE GENOMIC DNA]</scope>
    <source>
        <strain evidence="3">DB21MT 5</strain>
    </source>
</reference>
<dbReference type="RefSeq" id="WP_112713875.1">
    <property type="nucleotide sequence ID" value="NZ_LS483250.1"/>
</dbReference>
<dbReference type="PANTHER" id="PTHR43319:SF3">
    <property type="entry name" value="BETA-LACTAMASE-RELATED DOMAIN-CONTAINING PROTEIN"/>
    <property type="match status" value="1"/>
</dbReference>
<dbReference type="OrthoDB" id="5705574at2"/>
<evidence type="ECO:0000313" key="3">
    <source>
        <dbReference type="Proteomes" id="UP000250163"/>
    </source>
</evidence>
<accession>A0A330LQ53</accession>
<sequence>MIIDFGLQSLVRVNRHLRIGKTIRIPKSLATVTSIKHTDEVDPVSVGMTVEGVEAIWRAVEEIYRTGTHPAISLCFRRQGKIILNRAIGHASGNGPSTTDNKIQKLMLPETPVCYFSGSKAITAFLIHLLHEDKLIDLHDPVSFYLPEFGQHGKQNISIHQVLSHRSGMEKMPNALHIDSLADNDEIWQHLCATKIPAAQTGRLAYHALTGGYILERIINKVTDMSIQEFLDLRVRKPMKMKYFRYGLPPKQACDLADNYATGFKPTFPISYFIKRALGASFERVAKASNTEIYHNAVIPSANLMGTAEEMGRFYQMLLNDGIWEGKQICQPMTVRRLTREYGSLECDSTLLIPMRYSAGLMLGGEPVGLWGPHSAQAFGHLGLINKLLWADPERDISVSLLNTGLPLIANNIPSLINFIASINAHCSR</sequence>
<dbReference type="Pfam" id="PF00144">
    <property type="entry name" value="Beta-lactamase"/>
    <property type="match status" value="1"/>
</dbReference>
<feature type="domain" description="Beta-lactamase-related" evidence="1">
    <location>
        <begin position="62"/>
        <end position="406"/>
    </location>
</feature>
<dbReference type="PANTHER" id="PTHR43319">
    <property type="entry name" value="BETA-LACTAMASE-RELATED"/>
    <property type="match status" value="1"/>
</dbReference>